<evidence type="ECO:0000256" key="3">
    <source>
        <dbReference type="ARBA" id="ARBA00022960"/>
    </source>
</evidence>
<dbReference type="GO" id="GO:0071972">
    <property type="term" value="F:peptidoglycan L,D-transpeptidase activity"/>
    <property type="evidence" value="ECO:0007669"/>
    <property type="project" value="TreeGrafter"/>
</dbReference>
<dbReference type="InterPro" id="IPR005490">
    <property type="entry name" value="LD_TPept_cat_dom"/>
</dbReference>
<evidence type="ECO:0000256" key="7">
    <source>
        <dbReference type="SAM" id="MobiDB-lite"/>
    </source>
</evidence>
<evidence type="ECO:0000313" key="11">
    <source>
        <dbReference type="Proteomes" id="UP000321484"/>
    </source>
</evidence>
<dbReference type="InterPro" id="IPR050979">
    <property type="entry name" value="LD-transpeptidase"/>
</dbReference>
<evidence type="ECO:0000259" key="9">
    <source>
        <dbReference type="PROSITE" id="PS52029"/>
    </source>
</evidence>
<feature type="active site" description="Proton donor/acceptor" evidence="6">
    <location>
        <position position="221"/>
    </location>
</feature>
<dbReference type="EMBL" id="BJYK01000006">
    <property type="protein sequence ID" value="GEN80360.1"/>
    <property type="molecule type" value="Genomic_DNA"/>
</dbReference>
<comment type="caution">
    <text evidence="10">The sequence shown here is derived from an EMBL/GenBank/DDBJ whole genome shotgun (WGS) entry which is preliminary data.</text>
</comment>
<dbReference type="Pfam" id="PF03734">
    <property type="entry name" value="YkuD"/>
    <property type="match status" value="1"/>
</dbReference>
<dbReference type="PROSITE" id="PS52029">
    <property type="entry name" value="LD_TPASE"/>
    <property type="match status" value="1"/>
</dbReference>
<accession>A0A511YYT3</accession>
<evidence type="ECO:0000256" key="2">
    <source>
        <dbReference type="ARBA" id="ARBA00022679"/>
    </source>
</evidence>
<feature type="region of interest" description="Disordered" evidence="7">
    <location>
        <begin position="25"/>
        <end position="61"/>
    </location>
</feature>
<evidence type="ECO:0000256" key="1">
    <source>
        <dbReference type="ARBA" id="ARBA00004752"/>
    </source>
</evidence>
<evidence type="ECO:0000256" key="5">
    <source>
        <dbReference type="ARBA" id="ARBA00023316"/>
    </source>
</evidence>
<dbReference type="PANTHER" id="PTHR30582">
    <property type="entry name" value="L,D-TRANSPEPTIDASE"/>
    <property type="match status" value="1"/>
</dbReference>
<evidence type="ECO:0000256" key="8">
    <source>
        <dbReference type="SAM" id="SignalP"/>
    </source>
</evidence>
<dbReference type="GO" id="GO:0071555">
    <property type="term" value="P:cell wall organization"/>
    <property type="evidence" value="ECO:0007669"/>
    <property type="project" value="UniProtKB-UniRule"/>
</dbReference>
<feature type="domain" description="L,D-TPase catalytic" evidence="9">
    <location>
        <begin position="140"/>
        <end position="263"/>
    </location>
</feature>
<dbReference type="GO" id="GO:0016740">
    <property type="term" value="F:transferase activity"/>
    <property type="evidence" value="ECO:0007669"/>
    <property type="project" value="UniProtKB-KW"/>
</dbReference>
<name>A0A511YYT3_9CELL</name>
<evidence type="ECO:0000256" key="6">
    <source>
        <dbReference type="PROSITE-ProRule" id="PRU01373"/>
    </source>
</evidence>
<evidence type="ECO:0000256" key="4">
    <source>
        <dbReference type="ARBA" id="ARBA00022984"/>
    </source>
</evidence>
<dbReference type="CDD" id="cd16913">
    <property type="entry name" value="YkuD_like"/>
    <property type="match status" value="1"/>
</dbReference>
<dbReference type="Proteomes" id="UP000321484">
    <property type="component" value="Unassembled WGS sequence"/>
</dbReference>
<dbReference type="UniPathway" id="UPA00219"/>
<keyword evidence="11" id="KW-1185">Reference proteome</keyword>
<evidence type="ECO:0000313" key="10">
    <source>
        <dbReference type="EMBL" id="GEN80360.1"/>
    </source>
</evidence>
<sequence length="264" mass="27645">MHRSRAAGALSVALLTVALVAGCSGSSDDTDAAPTPSATPTATTSQSPEPSASPTPEGPAPAVIATATEDAIEIFTEPNQFPVEQTITAEQVVSLPGQIPLTFLVIEQEDSWLHVYLPVRPNGSSGWVRLSDVNLATTDYRIEVRLTEHRLLLHKGNEVVMDVPVGVGRDEVPTPGGVYYIKELLQPPTPGGTYGAYAYGLSGYSPVLESFAGGTGVIGIHGTNEPETVGTDASHGCIRMLDADITRMVTEFGLPLGTPVEIVA</sequence>
<keyword evidence="4 6" id="KW-0573">Peptidoglycan synthesis</keyword>
<proteinExistence type="predicted"/>
<dbReference type="GO" id="GO:0008360">
    <property type="term" value="P:regulation of cell shape"/>
    <property type="evidence" value="ECO:0007669"/>
    <property type="project" value="UniProtKB-UniRule"/>
</dbReference>
<dbReference type="SUPFAM" id="SSF141523">
    <property type="entry name" value="L,D-transpeptidase catalytic domain-like"/>
    <property type="match status" value="1"/>
</dbReference>
<gene>
    <name evidence="10" type="ORF">AFE02nite_20940</name>
</gene>
<comment type="pathway">
    <text evidence="1 6">Cell wall biogenesis; peptidoglycan biosynthesis.</text>
</comment>
<keyword evidence="5 6" id="KW-0961">Cell wall biogenesis/degradation</keyword>
<dbReference type="PANTHER" id="PTHR30582:SF2">
    <property type="entry name" value="L,D-TRANSPEPTIDASE YCIB-RELATED"/>
    <property type="match status" value="1"/>
</dbReference>
<feature type="chain" id="PRO_5039004561" description="L,D-TPase catalytic domain-containing protein" evidence="8">
    <location>
        <begin position="22"/>
        <end position="264"/>
    </location>
</feature>
<dbReference type="RefSeq" id="WP_034247636.1">
    <property type="nucleotide sequence ID" value="NZ_BJYK01000006.1"/>
</dbReference>
<feature type="active site" description="Nucleophile" evidence="6">
    <location>
        <position position="237"/>
    </location>
</feature>
<reference evidence="10 11" key="1">
    <citation type="submission" date="2019-07" db="EMBL/GenBank/DDBJ databases">
        <title>Whole genome shotgun sequence of Actinotalea fermentans NBRC 105374.</title>
        <authorList>
            <person name="Hosoyama A."/>
            <person name="Uohara A."/>
            <person name="Ohji S."/>
            <person name="Ichikawa N."/>
        </authorList>
    </citation>
    <scope>NUCLEOTIDE SEQUENCE [LARGE SCALE GENOMIC DNA]</scope>
    <source>
        <strain evidence="10 11">NBRC 105374</strain>
    </source>
</reference>
<keyword evidence="3 6" id="KW-0133">Cell shape</keyword>
<dbReference type="PROSITE" id="PS51257">
    <property type="entry name" value="PROKAR_LIPOPROTEIN"/>
    <property type="match status" value="1"/>
</dbReference>
<dbReference type="Gene3D" id="2.40.440.10">
    <property type="entry name" value="L,D-transpeptidase catalytic domain-like"/>
    <property type="match status" value="1"/>
</dbReference>
<dbReference type="GO" id="GO:0005576">
    <property type="term" value="C:extracellular region"/>
    <property type="evidence" value="ECO:0007669"/>
    <property type="project" value="TreeGrafter"/>
</dbReference>
<organism evidence="10 11">
    <name type="scientific">Actinotalea fermentans</name>
    <dbReference type="NCBI Taxonomy" id="43671"/>
    <lineage>
        <taxon>Bacteria</taxon>
        <taxon>Bacillati</taxon>
        <taxon>Actinomycetota</taxon>
        <taxon>Actinomycetes</taxon>
        <taxon>Micrococcales</taxon>
        <taxon>Cellulomonadaceae</taxon>
        <taxon>Actinotalea</taxon>
    </lineage>
</organism>
<dbReference type="InterPro" id="IPR038063">
    <property type="entry name" value="Transpep_catalytic_dom"/>
</dbReference>
<protein>
    <recommendedName>
        <fullName evidence="9">L,D-TPase catalytic domain-containing protein</fullName>
    </recommendedName>
</protein>
<feature type="signal peptide" evidence="8">
    <location>
        <begin position="1"/>
        <end position="21"/>
    </location>
</feature>
<dbReference type="AlphaFoldDB" id="A0A511YYT3"/>
<dbReference type="GO" id="GO:0018104">
    <property type="term" value="P:peptidoglycan-protein cross-linking"/>
    <property type="evidence" value="ECO:0007669"/>
    <property type="project" value="TreeGrafter"/>
</dbReference>
<feature type="compositionally biased region" description="Low complexity" evidence="7">
    <location>
        <begin position="32"/>
        <end position="50"/>
    </location>
</feature>
<keyword evidence="2" id="KW-0808">Transferase</keyword>
<keyword evidence="8" id="KW-0732">Signal</keyword>
<dbReference type="OrthoDB" id="5243103at2"/>